<keyword evidence="1" id="KW-0175">Coiled coil</keyword>
<dbReference type="EMBL" id="CAXDID020000096">
    <property type="protein sequence ID" value="CAL6024619.1"/>
    <property type="molecule type" value="Genomic_DNA"/>
</dbReference>
<sequence length="421" mass="50080">MQVQDSFGDDFADEENKCIKMLQRQQKQTLLNLFNTEEKLKEREDLISQIKDVLKHSKLTSTNLVDQVDELKNNVSIKSAEILKLLSSEQQSTNYILELKQEVNDLQSQIQKQKEQNVLNDLKNFVHQKQSPRMPLKSSMKKNDSFRFEYNNQEEAEMYREMNEMRTKMREMEGQKETDERLEREVQFIKEQMKIIMKTDTSGYLSELQRQILEHKEILIQKQKQIIEINYESEKLKKHIVSLEFKINQQAEEIVKAVKKANWHESIQTKLEQQYATNEILHVSDQLEIQELKTKLNEQAKAHQEQTQNIQKEHEVVVQNYKKEIAKFAGIEATHQLKLQEQRSLQKKVVDSIQLENRAAIQTICSKQQELFIEIVKARTDLLLDQKQKLKSLIDVQTQSDKMIEDMEHFVWLYWAKMQKQ</sequence>
<comment type="caution">
    <text evidence="2">The sequence shown here is derived from an EMBL/GenBank/DDBJ whole genome shotgun (WGS) entry which is preliminary data.</text>
</comment>
<accession>A0AA86RID6</accession>
<dbReference type="Proteomes" id="UP001642409">
    <property type="component" value="Unassembled WGS sequence"/>
</dbReference>
<evidence type="ECO:0000256" key="1">
    <source>
        <dbReference type="SAM" id="Coils"/>
    </source>
</evidence>
<organism evidence="2">
    <name type="scientific">Hexamita inflata</name>
    <dbReference type="NCBI Taxonomy" id="28002"/>
    <lineage>
        <taxon>Eukaryota</taxon>
        <taxon>Metamonada</taxon>
        <taxon>Diplomonadida</taxon>
        <taxon>Hexamitidae</taxon>
        <taxon>Hexamitinae</taxon>
        <taxon>Hexamita</taxon>
    </lineage>
</organism>
<dbReference type="AlphaFoldDB" id="A0AA86RID6"/>
<protein>
    <submittedName>
        <fullName evidence="3">Hypothetical_protein</fullName>
    </submittedName>
</protein>
<evidence type="ECO:0000313" key="2">
    <source>
        <dbReference type="EMBL" id="CAI9972679.1"/>
    </source>
</evidence>
<name>A0AA86RID6_9EUKA</name>
<evidence type="ECO:0000313" key="3">
    <source>
        <dbReference type="EMBL" id="CAL6024619.1"/>
    </source>
</evidence>
<gene>
    <name evidence="3" type="ORF">HINF_LOCUS29703</name>
    <name evidence="2" type="ORF">HINF_LOCUS60324</name>
</gene>
<evidence type="ECO:0000313" key="4">
    <source>
        <dbReference type="Proteomes" id="UP001642409"/>
    </source>
</evidence>
<reference evidence="2" key="1">
    <citation type="submission" date="2023-06" db="EMBL/GenBank/DDBJ databases">
        <authorList>
            <person name="Kurt Z."/>
        </authorList>
    </citation>
    <scope>NUCLEOTIDE SEQUENCE</scope>
</reference>
<keyword evidence="4" id="KW-1185">Reference proteome</keyword>
<reference evidence="3 4" key="2">
    <citation type="submission" date="2024-07" db="EMBL/GenBank/DDBJ databases">
        <authorList>
            <person name="Akdeniz Z."/>
        </authorList>
    </citation>
    <scope>NUCLEOTIDE SEQUENCE [LARGE SCALE GENOMIC DNA]</scope>
</reference>
<feature type="coiled-coil region" evidence="1">
    <location>
        <begin position="155"/>
        <end position="225"/>
    </location>
</feature>
<dbReference type="EMBL" id="CATOUU010001114">
    <property type="protein sequence ID" value="CAI9972679.1"/>
    <property type="molecule type" value="Genomic_DNA"/>
</dbReference>
<proteinExistence type="predicted"/>